<keyword evidence="5" id="KW-0416">Keratin</keyword>
<evidence type="ECO:0000256" key="3">
    <source>
        <dbReference type="ARBA" id="ARBA00004642"/>
    </source>
</evidence>
<evidence type="ECO:0000256" key="5">
    <source>
        <dbReference type="ARBA" id="ARBA00022744"/>
    </source>
</evidence>
<dbReference type="GO" id="GO:0005882">
    <property type="term" value="C:intermediate filament"/>
    <property type="evidence" value="ECO:0007669"/>
    <property type="project" value="UniProtKB-KW"/>
</dbReference>
<evidence type="ECO:0000256" key="11">
    <source>
        <dbReference type="ARBA" id="ARBA00042886"/>
    </source>
</evidence>
<reference evidence="15" key="1">
    <citation type="submission" date="2023-06" db="EMBL/GenBank/DDBJ databases">
        <title>Reference genome for the Northern bat (Eptesicus nilssonii), a most northern bat species.</title>
        <authorList>
            <person name="Laine V.N."/>
            <person name="Pulliainen A.T."/>
            <person name="Lilley T.M."/>
        </authorList>
    </citation>
    <scope>NUCLEOTIDE SEQUENCE</scope>
    <source>
        <strain evidence="15">BLF_Eptnil</strain>
        <tissue evidence="15">Kidney</tissue>
    </source>
</reference>
<evidence type="ECO:0000256" key="12">
    <source>
        <dbReference type="ARBA" id="ARBA00042964"/>
    </source>
</evidence>
<evidence type="ECO:0000259" key="14">
    <source>
        <dbReference type="SMART" id="SM01391"/>
    </source>
</evidence>
<evidence type="ECO:0000256" key="13">
    <source>
        <dbReference type="SAM" id="Coils"/>
    </source>
</evidence>
<keyword evidence="16" id="KW-1185">Reference proteome</keyword>
<dbReference type="GO" id="GO:0016363">
    <property type="term" value="C:nuclear matrix"/>
    <property type="evidence" value="ECO:0007669"/>
    <property type="project" value="UniProtKB-SubCell"/>
</dbReference>
<evidence type="ECO:0000256" key="1">
    <source>
        <dbReference type="ARBA" id="ARBA00004109"/>
    </source>
</evidence>
<keyword evidence="4" id="KW-0963">Cytoplasm</keyword>
<dbReference type="PANTHER" id="PTHR45616">
    <property type="entry name" value="GATA-TYPE DOMAIN-CONTAINING PROTEIN"/>
    <property type="match status" value="1"/>
</dbReference>
<evidence type="ECO:0000313" key="15">
    <source>
        <dbReference type="EMBL" id="KAK1331602.1"/>
    </source>
</evidence>
<dbReference type="Pfam" id="PF00038">
    <property type="entry name" value="Filament"/>
    <property type="match status" value="1"/>
</dbReference>
<dbReference type="GO" id="GO:0005654">
    <property type="term" value="C:nucleoplasm"/>
    <property type="evidence" value="ECO:0007669"/>
    <property type="project" value="UniProtKB-SubCell"/>
</dbReference>
<dbReference type="AlphaFoldDB" id="A0AA40HIS4"/>
<evidence type="ECO:0000256" key="8">
    <source>
        <dbReference type="ARBA" id="ARBA00023242"/>
    </source>
</evidence>
<keyword evidence="7 13" id="KW-0175">Coiled coil</keyword>
<evidence type="ECO:0000256" key="10">
    <source>
        <dbReference type="ARBA" id="ARBA00039429"/>
    </source>
</evidence>
<keyword evidence="6" id="KW-0403">Intermediate filament</keyword>
<protein>
    <recommendedName>
        <fullName evidence="10">Keratin, type II cytoskeletal 8</fullName>
    </recommendedName>
    <alternativeName>
        <fullName evidence="12">Cytokeratin-8</fullName>
    </alternativeName>
    <alternativeName>
        <fullName evidence="11">Keratin-8</fullName>
    </alternativeName>
</protein>
<comment type="subcellular location">
    <subcellularLocation>
        <location evidence="2">Cytoplasm</location>
    </subcellularLocation>
    <subcellularLocation>
        <location evidence="1">Nucleus matrix</location>
    </subcellularLocation>
    <subcellularLocation>
        <location evidence="3">Nucleus</location>
        <location evidence="3">Nucleoplasm</location>
    </subcellularLocation>
</comment>
<comment type="caution">
    <text evidence="15">The sequence shown here is derived from an EMBL/GenBank/DDBJ whole genome shotgun (WGS) entry which is preliminary data.</text>
</comment>
<dbReference type="InterPro" id="IPR039008">
    <property type="entry name" value="IF_rod_dom"/>
</dbReference>
<name>A0AA40HIS4_CNENI</name>
<evidence type="ECO:0000256" key="9">
    <source>
        <dbReference type="ARBA" id="ARBA00037766"/>
    </source>
</evidence>
<evidence type="ECO:0000313" key="16">
    <source>
        <dbReference type="Proteomes" id="UP001177744"/>
    </source>
</evidence>
<sequence length="199" mass="23258">MANMSESYINKFQRQLDTLAQDKLRLEAEFGNLKGLVKDLKNKSKDEISKRTEMENEFKKKDVDEAYMSKAELEALLEGLADQIHFSRQLYEEMRELQSKPPTHPWCCPWTTTAPWSGSIIAEVKAQYMEIPNCSWAEAETRPCTRSSMRSCRRWLGTWDDLHRTNPEISEKNRTSANSRLRSRASKARGLPWRPCHCW</sequence>
<feature type="domain" description="IF rod" evidence="14">
    <location>
        <begin position="2"/>
        <end position="184"/>
    </location>
</feature>
<comment type="function">
    <text evidence="9">Together with KRT19, helps to link the contractile apparatus to dystrophin at the costameres of striated muscle.</text>
</comment>
<accession>A0AA40HIS4</accession>
<evidence type="ECO:0000256" key="6">
    <source>
        <dbReference type="ARBA" id="ARBA00022754"/>
    </source>
</evidence>
<gene>
    <name evidence="15" type="ORF">QTO34_009559</name>
</gene>
<dbReference type="GO" id="GO:0005737">
    <property type="term" value="C:cytoplasm"/>
    <property type="evidence" value="ECO:0007669"/>
    <property type="project" value="UniProtKB-SubCell"/>
</dbReference>
<dbReference type="FunFam" id="1.20.5.1160:FF:000001">
    <property type="entry name" value="Keratin type II"/>
    <property type="match status" value="1"/>
</dbReference>
<evidence type="ECO:0000256" key="7">
    <source>
        <dbReference type="ARBA" id="ARBA00023054"/>
    </source>
</evidence>
<evidence type="ECO:0000256" key="2">
    <source>
        <dbReference type="ARBA" id="ARBA00004496"/>
    </source>
</evidence>
<keyword evidence="8" id="KW-0539">Nucleus</keyword>
<feature type="coiled-coil region" evidence="13">
    <location>
        <begin position="9"/>
        <end position="57"/>
    </location>
</feature>
<dbReference type="EMBL" id="JAULJE010000020">
    <property type="protein sequence ID" value="KAK1331602.1"/>
    <property type="molecule type" value="Genomic_DNA"/>
</dbReference>
<proteinExistence type="predicted"/>
<organism evidence="15 16">
    <name type="scientific">Cnephaeus nilssonii</name>
    <name type="common">Northern bat</name>
    <name type="synonym">Eptesicus nilssonii</name>
    <dbReference type="NCBI Taxonomy" id="3371016"/>
    <lineage>
        <taxon>Eukaryota</taxon>
        <taxon>Metazoa</taxon>
        <taxon>Chordata</taxon>
        <taxon>Craniata</taxon>
        <taxon>Vertebrata</taxon>
        <taxon>Euteleostomi</taxon>
        <taxon>Mammalia</taxon>
        <taxon>Eutheria</taxon>
        <taxon>Laurasiatheria</taxon>
        <taxon>Chiroptera</taxon>
        <taxon>Yangochiroptera</taxon>
        <taxon>Vespertilionidae</taxon>
        <taxon>Cnephaeus</taxon>
    </lineage>
</organism>
<dbReference type="PANTHER" id="PTHR45616:SF26">
    <property type="entry name" value="KERATIN, TYPE II CYTOSKELETAL 8"/>
    <property type="match status" value="1"/>
</dbReference>
<dbReference type="Proteomes" id="UP001177744">
    <property type="component" value="Unassembled WGS sequence"/>
</dbReference>
<dbReference type="SMART" id="SM01391">
    <property type="entry name" value="Filament"/>
    <property type="match status" value="1"/>
</dbReference>
<dbReference type="Gene3D" id="1.20.5.1160">
    <property type="entry name" value="Vasodilator-stimulated phosphoprotein"/>
    <property type="match status" value="1"/>
</dbReference>
<evidence type="ECO:0000256" key="4">
    <source>
        <dbReference type="ARBA" id="ARBA00022490"/>
    </source>
</evidence>